<feature type="compositionally biased region" description="Low complexity" evidence="2">
    <location>
        <begin position="452"/>
        <end position="473"/>
    </location>
</feature>
<feature type="region of interest" description="Disordered" evidence="2">
    <location>
        <begin position="245"/>
        <end position="329"/>
    </location>
</feature>
<feature type="region of interest" description="Disordered" evidence="2">
    <location>
        <begin position="452"/>
        <end position="474"/>
    </location>
</feature>
<dbReference type="InterPro" id="IPR051589">
    <property type="entry name" value="Sialate-O-sulfotransferase"/>
</dbReference>
<dbReference type="VEuPathDB" id="FungiDB:SMAC_00130"/>
<accession>A0A8S8ZNU3</accession>
<protein>
    <recommendedName>
        <fullName evidence="4">WSC domain-containing protein</fullName>
    </recommendedName>
</protein>
<feature type="compositionally biased region" description="Low complexity" evidence="2">
    <location>
        <begin position="319"/>
        <end position="329"/>
    </location>
</feature>
<evidence type="ECO:0000256" key="2">
    <source>
        <dbReference type="SAM" id="MobiDB-lite"/>
    </source>
</evidence>
<dbReference type="Pfam" id="PF01822">
    <property type="entry name" value="WSC"/>
    <property type="match status" value="2"/>
</dbReference>
<name>A0A8S8ZNU3_SORMA</name>
<dbReference type="PANTHER" id="PTHR45964:SF5">
    <property type="entry name" value="WSCD FAMILY MEMBER CG9164"/>
    <property type="match status" value="1"/>
</dbReference>
<dbReference type="PANTHER" id="PTHR45964">
    <property type="entry name" value="WSCD FAMILY MEMBER CG9164"/>
    <property type="match status" value="1"/>
</dbReference>
<dbReference type="AlphaFoldDB" id="A0A8S8ZNU3"/>
<comment type="caution">
    <text evidence="5">The sequence shown here is derived from an EMBL/GenBank/DDBJ whole genome shotgun (WGS) entry which is preliminary data.</text>
</comment>
<keyword evidence="1" id="KW-0677">Repeat</keyword>
<feature type="signal peptide" evidence="3">
    <location>
        <begin position="1"/>
        <end position="24"/>
    </location>
</feature>
<keyword evidence="3" id="KW-0732">Signal</keyword>
<sequence length="604" mass="63686">MTSHALRAAALAALALVPGLGVRATTIELPPCLDPFQPFIYSGCYADTGNPHALSLRSQLDQQNMTIEKCVSVCKGNGFRYAGLEYYGVCYCGNTVNGQQLDESQCNYPCTGNSSQTCGGSDIISIYQDPTFLPVDEVTVADYDHLGCWTDDSEYGRALAYPQDQLNGPTLTTEKCLEACRGGGYPLAGTEFGGECWCGVVIGNGTFSAPDNECDIPCNGNSTQACGGRARLNLYVATELQSLEPCGYEPPTPGSSSTSSSSTTSAASSSSSTPDVISSTTTTSDTPSSTTTSYTLSSNTATSTTLDTSTISPPPTTTSPPSITTTKTTSTTTSSICKETVTLPPTCEYKCGKWCSSPLPDWDSPQSCFPSHVNCFLQVSACFKQAGWPGALECFGFAEWCSALSTYCKGSGKPGGICSKKDFWNHKPPSVPGPGAPTTTVITVPCLPVSTGKPTSTKPATSTTTKPAASTSTQCPIPTSTSLCNPPKNNKPPVGGIPLPVVTCNDLLLSFNSGHPFKLYTDSDSRKCKSYARSSLAAACLDACQEQYDDCVDVYAKGCKEGKYKEDSYAGAVIKCKEQYADCWLANWGVSADKKCKVWGTGPW</sequence>
<reference evidence="5 6" key="1">
    <citation type="submission" date="2017-07" db="EMBL/GenBank/DDBJ databases">
        <title>Genome sequence of the Sordaria macrospora wild type strain R19027.</title>
        <authorList>
            <person name="Nowrousian M."/>
            <person name="Teichert I."/>
            <person name="Kueck U."/>
        </authorList>
    </citation>
    <scope>NUCLEOTIDE SEQUENCE [LARGE SCALE GENOMIC DNA]</scope>
    <source>
        <strain evidence="5 6">R19027</strain>
        <tissue evidence="5">Mycelium</tissue>
    </source>
</reference>
<feature type="domain" description="WSC" evidence="4">
    <location>
        <begin position="38"/>
        <end position="130"/>
    </location>
</feature>
<evidence type="ECO:0000256" key="3">
    <source>
        <dbReference type="SAM" id="SignalP"/>
    </source>
</evidence>
<feature type="domain" description="WSC" evidence="4">
    <location>
        <begin position="142"/>
        <end position="238"/>
    </location>
</feature>
<dbReference type="PROSITE" id="PS51212">
    <property type="entry name" value="WSC"/>
    <property type="match status" value="2"/>
</dbReference>
<dbReference type="Proteomes" id="UP000433876">
    <property type="component" value="Unassembled WGS sequence"/>
</dbReference>
<evidence type="ECO:0000313" key="5">
    <source>
        <dbReference type="EMBL" id="KAA8632384.1"/>
    </source>
</evidence>
<dbReference type="SMART" id="SM00321">
    <property type="entry name" value="WSC"/>
    <property type="match status" value="2"/>
</dbReference>
<dbReference type="InterPro" id="IPR002889">
    <property type="entry name" value="WSC_carb-bd"/>
</dbReference>
<proteinExistence type="predicted"/>
<evidence type="ECO:0000256" key="1">
    <source>
        <dbReference type="ARBA" id="ARBA00022737"/>
    </source>
</evidence>
<dbReference type="EMBL" id="NMPR01000056">
    <property type="protein sequence ID" value="KAA8632384.1"/>
    <property type="molecule type" value="Genomic_DNA"/>
</dbReference>
<gene>
    <name evidence="5" type="ORF">SMACR_00130</name>
</gene>
<feature type="chain" id="PRO_5035829467" description="WSC domain-containing protein" evidence="3">
    <location>
        <begin position="25"/>
        <end position="604"/>
    </location>
</feature>
<organism evidence="5 6">
    <name type="scientific">Sordaria macrospora</name>
    <dbReference type="NCBI Taxonomy" id="5147"/>
    <lineage>
        <taxon>Eukaryota</taxon>
        <taxon>Fungi</taxon>
        <taxon>Dikarya</taxon>
        <taxon>Ascomycota</taxon>
        <taxon>Pezizomycotina</taxon>
        <taxon>Sordariomycetes</taxon>
        <taxon>Sordariomycetidae</taxon>
        <taxon>Sordariales</taxon>
        <taxon>Sordariaceae</taxon>
        <taxon>Sordaria</taxon>
    </lineage>
</organism>
<feature type="compositionally biased region" description="Low complexity" evidence="2">
    <location>
        <begin position="254"/>
        <end position="311"/>
    </location>
</feature>
<evidence type="ECO:0000313" key="6">
    <source>
        <dbReference type="Proteomes" id="UP000433876"/>
    </source>
</evidence>
<evidence type="ECO:0000259" key="4">
    <source>
        <dbReference type="PROSITE" id="PS51212"/>
    </source>
</evidence>